<dbReference type="Gene3D" id="2.20.28.30">
    <property type="entry name" value="RNA polymerase ii, chain L"/>
    <property type="match status" value="1"/>
</dbReference>
<keyword evidence="2" id="KW-0240">DNA-directed RNA polymerase</keyword>
<reference evidence="2" key="1">
    <citation type="journal article" date="2021" name="Proc. Natl. Acad. Sci. U.S.A.">
        <title>A Catalog of Tens of Thousands of Viruses from Human Metagenomes Reveals Hidden Associations with Chronic Diseases.</title>
        <authorList>
            <person name="Tisza M.J."/>
            <person name="Buck C.B."/>
        </authorList>
    </citation>
    <scope>NUCLEOTIDE SEQUENCE</scope>
    <source>
        <strain evidence="2">CtBeL15</strain>
    </source>
</reference>
<dbReference type="GO" id="GO:0000428">
    <property type="term" value="C:DNA-directed RNA polymerase complex"/>
    <property type="evidence" value="ECO:0007669"/>
    <property type="project" value="UniProtKB-KW"/>
</dbReference>
<name>A0A8S5V060_9CAUD</name>
<dbReference type="EMBL" id="BK016176">
    <property type="protein sequence ID" value="DAG00120.1"/>
    <property type="molecule type" value="Genomic_DNA"/>
</dbReference>
<protein>
    <submittedName>
        <fullName evidence="2">DNA-directed RNA polymerase</fullName>
    </submittedName>
</protein>
<keyword evidence="1" id="KW-1133">Transmembrane helix</keyword>
<proteinExistence type="predicted"/>
<sequence length="164" mass="17548">MTTNYVCPECGATITQEQLNAKGMCPNCGCPANTIRTIAEAEQAKAQRDRVVQEAQKEAAAKAKLPKTPDDRYKTTASKLLSAFAWITWVCGAIDVVAIAVSASQLRYSYYSSGATGTTLFFAAVAVAVASMFFGGLLYGASKLLIDIHATRVNLELLNENKEG</sequence>
<evidence type="ECO:0000256" key="1">
    <source>
        <dbReference type="SAM" id="Phobius"/>
    </source>
</evidence>
<feature type="transmembrane region" description="Helical" evidence="1">
    <location>
        <begin position="121"/>
        <end position="142"/>
    </location>
</feature>
<evidence type="ECO:0000313" key="2">
    <source>
        <dbReference type="EMBL" id="DAG00120.1"/>
    </source>
</evidence>
<feature type="transmembrane region" description="Helical" evidence="1">
    <location>
        <begin position="80"/>
        <end position="101"/>
    </location>
</feature>
<accession>A0A8S5V060</accession>
<keyword evidence="1" id="KW-0472">Membrane</keyword>
<keyword evidence="1" id="KW-0812">Transmembrane</keyword>
<organism evidence="2">
    <name type="scientific">Siphoviridae sp. ctBeL15</name>
    <dbReference type="NCBI Taxonomy" id="2825374"/>
    <lineage>
        <taxon>Viruses</taxon>
        <taxon>Duplodnaviria</taxon>
        <taxon>Heunggongvirae</taxon>
        <taxon>Uroviricota</taxon>
        <taxon>Caudoviricetes</taxon>
    </lineage>
</organism>
<keyword evidence="2" id="KW-0804">Transcription</keyword>